<name>A0A9D2SNF0_9FIRM</name>
<accession>A0A9D2SNF0</accession>
<evidence type="ECO:0000259" key="2">
    <source>
        <dbReference type="Pfam" id="PF22725"/>
    </source>
</evidence>
<organism evidence="3 4">
    <name type="scientific">Candidatus Eisenbergiella merdavium</name>
    <dbReference type="NCBI Taxonomy" id="2838551"/>
    <lineage>
        <taxon>Bacteria</taxon>
        <taxon>Bacillati</taxon>
        <taxon>Bacillota</taxon>
        <taxon>Clostridia</taxon>
        <taxon>Lachnospirales</taxon>
        <taxon>Lachnospiraceae</taxon>
        <taxon>Eisenbergiella</taxon>
    </lineage>
</organism>
<protein>
    <submittedName>
        <fullName evidence="3">Gfo/Idh/MocA family oxidoreductase</fullName>
    </submittedName>
</protein>
<evidence type="ECO:0000313" key="3">
    <source>
        <dbReference type="EMBL" id="HJC22769.1"/>
    </source>
</evidence>
<proteinExistence type="predicted"/>
<dbReference type="GO" id="GO:0000166">
    <property type="term" value="F:nucleotide binding"/>
    <property type="evidence" value="ECO:0007669"/>
    <property type="project" value="InterPro"/>
</dbReference>
<dbReference type="AlphaFoldDB" id="A0A9D2SNF0"/>
<feature type="domain" description="GFO/IDH/MocA-like oxidoreductase" evidence="2">
    <location>
        <begin position="131"/>
        <end position="255"/>
    </location>
</feature>
<dbReference type="Gene3D" id="3.40.50.720">
    <property type="entry name" value="NAD(P)-binding Rossmann-like Domain"/>
    <property type="match status" value="1"/>
</dbReference>
<dbReference type="SUPFAM" id="SSF51735">
    <property type="entry name" value="NAD(P)-binding Rossmann-fold domains"/>
    <property type="match status" value="1"/>
</dbReference>
<evidence type="ECO:0000313" key="4">
    <source>
        <dbReference type="Proteomes" id="UP000823891"/>
    </source>
</evidence>
<comment type="caution">
    <text evidence="3">The sequence shown here is derived from an EMBL/GenBank/DDBJ whole genome shotgun (WGS) entry which is preliminary data.</text>
</comment>
<dbReference type="SUPFAM" id="SSF55347">
    <property type="entry name" value="Glyceraldehyde-3-phosphate dehydrogenase-like, C-terminal domain"/>
    <property type="match status" value="1"/>
</dbReference>
<dbReference type="EMBL" id="DWWS01000016">
    <property type="protein sequence ID" value="HJC22769.1"/>
    <property type="molecule type" value="Genomic_DNA"/>
</dbReference>
<dbReference type="PANTHER" id="PTHR43249:SF1">
    <property type="entry name" value="D-GLUCOSIDE 3-DEHYDROGENASE"/>
    <property type="match status" value="1"/>
</dbReference>
<dbReference type="Proteomes" id="UP000823891">
    <property type="component" value="Unassembled WGS sequence"/>
</dbReference>
<dbReference type="InterPro" id="IPR052515">
    <property type="entry name" value="Gfo/Idh/MocA_Oxidoreductase"/>
</dbReference>
<feature type="domain" description="Gfo/Idh/MocA-like oxidoreductase N-terminal" evidence="1">
    <location>
        <begin position="4"/>
        <end position="121"/>
    </location>
</feature>
<reference evidence="3" key="1">
    <citation type="journal article" date="2021" name="PeerJ">
        <title>Extensive microbial diversity within the chicken gut microbiome revealed by metagenomics and culture.</title>
        <authorList>
            <person name="Gilroy R."/>
            <person name="Ravi A."/>
            <person name="Getino M."/>
            <person name="Pursley I."/>
            <person name="Horton D.L."/>
            <person name="Alikhan N.F."/>
            <person name="Baker D."/>
            <person name="Gharbi K."/>
            <person name="Hall N."/>
            <person name="Watson M."/>
            <person name="Adriaenssens E.M."/>
            <person name="Foster-Nyarko E."/>
            <person name="Jarju S."/>
            <person name="Secka A."/>
            <person name="Antonio M."/>
            <person name="Oren A."/>
            <person name="Chaudhuri R.R."/>
            <person name="La Ragione R."/>
            <person name="Hildebrand F."/>
            <person name="Pallen M.J."/>
        </authorList>
    </citation>
    <scope>NUCLEOTIDE SEQUENCE</scope>
    <source>
        <strain evidence="3">USAMLcec2-132</strain>
    </source>
</reference>
<evidence type="ECO:0000259" key="1">
    <source>
        <dbReference type="Pfam" id="PF01408"/>
    </source>
</evidence>
<reference evidence="3" key="2">
    <citation type="submission" date="2021-04" db="EMBL/GenBank/DDBJ databases">
        <authorList>
            <person name="Gilroy R."/>
        </authorList>
    </citation>
    <scope>NUCLEOTIDE SEQUENCE</scope>
    <source>
        <strain evidence="3">USAMLcec2-132</strain>
    </source>
</reference>
<gene>
    <name evidence="3" type="ORF">H9761_03590</name>
</gene>
<dbReference type="InterPro" id="IPR036291">
    <property type="entry name" value="NAD(P)-bd_dom_sf"/>
</dbReference>
<dbReference type="Pfam" id="PF22725">
    <property type="entry name" value="GFO_IDH_MocA_C3"/>
    <property type="match status" value="1"/>
</dbReference>
<dbReference type="PANTHER" id="PTHR43249">
    <property type="entry name" value="UDP-N-ACETYL-2-AMINO-2-DEOXY-D-GLUCURONATE OXIDASE"/>
    <property type="match status" value="1"/>
</dbReference>
<dbReference type="InterPro" id="IPR000683">
    <property type="entry name" value="Gfo/Idh/MocA-like_OxRdtase_N"/>
</dbReference>
<dbReference type="Pfam" id="PF01408">
    <property type="entry name" value="GFO_IDH_MocA"/>
    <property type="match status" value="1"/>
</dbReference>
<dbReference type="InterPro" id="IPR055170">
    <property type="entry name" value="GFO_IDH_MocA-like_dom"/>
</dbReference>
<dbReference type="Gene3D" id="3.30.360.10">
    <property type="entry name" value="Dihydrodipicolinate Reductase, domain 2"/>
    <property type="match status" value="1"/>
</dbReference>
<sequence length="339" mass="38041">MKKFRAAVIGCGNISVMHLDSITHLEGLELAAVCDIRPERAQHAAEKYHTRAYTDYRRLLEEEKPDAVHLCLPHYLHTPAAQDAIRAGVHVLSEKPMSIRYEDALETVELAEACGVQYGVIFQCRYNTPSQLVKKRIADGRLGRVKCARSTLTWYRPDDYYAGSDWKGTWEKEGGGVMIDQAIHSLDLANWFIDSAPVSVQASLHNRGHRGMAVEDTGEGLIRYENGSALFFYAMNNYLVDEPIEIRLVCEHGTARLSYDEAVISYGDGTVEAVKNQPQQIVSYTGGKPYWGSQHAVQIDQFYKALTGGEELEISGREALKIQRIICGIYENPVERSDQ</sequence>